<dbReference type="InterPro" id="IPR021866">
    <property type="entry name" value="SpoIIAA-like"/>
</dbReference>
<reference evidence="1" key="1">
    <citation type="submission" date="2018-06" db="EMBL/GenBank/DDBJ databases">
        <authorList>
            <person name="Zhirakovskaya E."/>
        </authorList>
    </citation>
    <scope>NUCLEOTIDE SEQUENCE</scope>
</reference>
<sequence length="126" mass="14398">MSTQTHGLSIGIERIESHFFLKLKAVGTLTHKDYEIINPLVDAALNGVTQPKIDVLIDGTELEGWELRAAWDDFKFGLKHNNEFKKIAIYGNKNWQEITAKVGSWFISGEIKYFDDNEKAITWLKS</sequence>
<dbReference type="Pfam" id="PF11964">
    <property type="entry name" value="SpoIIAA-like"/>
    <property type="match status" value="1"/>
</dbReference>
<dbReference type="InterPro" id="IPR036513">
    <property type="entry name" value="STAS_dom_sf"/>
</dbReference>
<name>A0A3B0XXH4_9ZZZZ</name>
<evidence type="ECO:0008006" key="2">
    <source>
        <dbReference type="Google" id="ProtNLM"/>
    </source>
</evidence>
<evidence type="ECO:0000313" key="1">
    <source>
        <dbReference type="EMBL" id="VAW67862.1"/>
    </source>
</evidence>
<dbReference type="Gene3D" id="3.40.50.10600">
    <property type="entry name" value="SpoIIaa-like domains"/>
    <property type="match status" value="1"/>
</dbReference>
<organism evidence="1">
    <name type="scientific">hydrothermal vent metagenome</name>
    <dbReference type="NCBI Taxonomy" id="652676"/>
    <lineage>
        <taxon>unclassified sequences</taxon>
        <taxon>metagenomes</taxon>
        <taxon>ecological metagenomes</taxon>
    </lineage>
</organism>
<dbReference type="AlphaFoldDB" id="A0A3B0XXH4"/>
<accession>A0A3B0XXH4</accession>
<dbReference type="EMBL" id="UOFH01000408">
    <property type="protein sequence ID" value="VAW67862.1"/>
    <property type="molecule type" value="Genomic_DNA"/>
</dbReference>
<gene>
    <name evidence="1" type="ORF">MNBD_GAMMA08-96</name>
</gene>
<dbReference type="SUPFAM" id="SSF52091">
    <property type="entry name" value="SpoIIaa-like"/>
    <property type="match status" value="1"/>
</dbReference>
<proteinExistence type="predicted"/>
<protein>
    <recommendedName>
        <fullName evidence="2">STAS/SEC14 domain-containing protein</fullName>
    </recommendedName>
</protein>
<dbReference type="InterPro" id="IPR038396">
    <property type="entry name" value="SpoIIAA-like_sf"/>
</dbReference>